<proteinExistence type="predicted"/>
<comment type="caution">
    <text evidence="1">The sequence shown here is derived from an EMBL/GenBank/DDBJ whole genome shotgun (WGS) entry which is preliminary data.</text>
</comment>
<organism evidence="1 2">
    <name type="scientific">Vibrio variabilis</name>
    <dbReference type="NCBI Taxonomy" id="990271"/>
    <lineage>
        <taxon>Bacteria</taxon>
        <taxon>Pseudomonadati</taxon>
        <taxon>Pseudomonadota</taxon>
        <taxon>Gammaproteobacteria</taxon>
        <taxon>Vibrionales</taxon>
        <taxon>Vibrionaceae</taxon>
        <taxon>Vibrio</taxon>
    </lineage>
</organism>
<dbReference type="Proteomes" id="UP000029223">
    <property type="component" value="Unassembled WGS sequence"/>
</dbReference>
<keyword evidence="2" id="KW-1185">Reference proteome</keyword>
<evidence type="ECO:0000313" key="2">
    <source>
        <dbReference type="Proteomes" id="UP000029223"/>
    </source>
</evidence>
<name>A0ABQ0J665_9VIBR</name>
<dbReference type="EMBL" id="BBMS01000003">
    <property type="protein sequence ID" value="GAL24236.1"/>
    <property type="molecule type" value="Genomic_DNA"/>
</dbReference>
<dbReference type="InterPro" id="IPR050445">
    <property type="entry name" value="Bact_polysacc_biosynth/exp"/>
</dbReference>
<reference evidence="2" key="2">
    <citation type="submission" date="2014-09" db="EMBL/GenBank/DDBJ databases">
        <authorList>
            <consortium name="NBRP consortium"/>
            <person name="Sawabe T."/>
            <person name="Meirelles P."/>
            <person name="Nakanishi M."/>
            <person name="Sayaka M."/>
            <person name="Hattori M."/>
            <person name="Ohkuma M."/>
        </authorList>
    </citation>
    <scope>NUCLEOTIDE SEQUENCE [LARGE SCALE GENOMIC DNA]</scope>
    <source>
        <strain evidence="2">JCM 19239</strain>
    </source>
</reference>
<sequence length="213" mass="23958">MIVQQPDGMATMDASMALLSGLGMPTSSGSDAELVKAYIYSNDMLEYLDTKLNLRSHFSNDDYDVFSRIHASDSREELLKYYAKRVKVETDDKSGIITIYGQGFEPKYAQQLIQTIVQRAEWYINSIGHQLAEAQLKFVQGEHTIVENKLAEAQSALLSFQEQYNLIDPTAEGAAMQQIAYSLEGQITVKEAELKGLKKRDEQECTASRLSRK</sequence>
<reference evidence="2" key="1">
    <citation type="submission" date="2014-09" db="EMBL/GenBank/DDBJ databases">
        <title>Vibrio variabilis JCM 19239. (C206) whole genome shotgun sequence.</title>
        <authorList>
            <person name="Sawabe T."/>
            <person name="Meirelles P."/>
            <person name="Nakanishi M."/>
            <person name="Sayaka M."/>
            <person name="Hattori M."/>
            <person name="Ohkuma M."/>
        </authorList>
    </citation>
    <scope>NUCLEOTIDE SEQUENCE [LARGE SCALE GENOMIC DNA]</scope>
    <source>
        <strain evidence="2">JCM 19239</strain>
    </source>
</reference>
<protein>
    <submittedName>
        <fullName evidence="1">Capsular polysaccharide export system inner membrane protein KpsE</fullName>
    </submittedName>
</protein>
<dbReference type="PANTHER" id="PTHR32309:SF13">
    <property type="entry name" value="FERRIC ENTEROBACTIN TRANSPORT PROTEIN FEPE"/>
    <property type="match status" value="1"/>
</dbReference>
<accession>A0ABQ0J665</accession>
<gene>
    <name evidence="1" type="ORF">JCM19239_3939</name>
</gene>
<dbReference type="PANTHER" id="PTHR32309">
    <property type="entry name" value="TYROSINE-PROTEIN KINASE"/>
    <property type="match status" value="1"/>
</dbReference>
<evidence type="ECO:0000313" key="1">
    <source>
        <dbReference type="EMBL" id="GAL24236.1"/>
    </source>
</evidence>